<dbReference type="Pfam" id="PF13536">
    <property type="entry name" value="EmrE"/>
    <property type="match status" value="1"/>
</dbReference>
<feature type="transmembrane region" description="Helical" evidence="1">
    <location>
        <begin position="283"/>
        <end position="301"/>
    </location>
</feature>
<feature type="transmembrane region" description="Helical" evidence="1">
    <location>
        <begin position="221"/>
        <end position="241"/>
    </location>
</feature>
<dbReference type="InterPro" id="IPR032713">
    <property type="entry name" value="EmrE"/>
</dbReference>
<evidence type="ECO:0000313" key="2">
    <source>
        <dbReference type="EMBL" id="MFD2970102.1"/>
    </source>
</evidence>
<dbReference type="EMBL" id="JBHUPB010000015">
    <property type="protein sequence ID" value="MFD2970102.1"/>
    <property type="molecule type" value="Genomic_DNA"/>
</dbReference>
<feature type="transmembrane region" description="Helical" evidence="1">
    <location>
        <begin position="126"/>
        <end position="145"/>
    </location>
</feature>
<comment type="caution">
    <text evidence="2">The sequence shown here is derived from an EMBL/GenBank/DDBJ whole genome shotgun (WGS) entry which is preliminary data.</text>
</comment>
<feature type="transmembrane region" description="Helical" evidence="1">
    <location>
        <begin position="74"/>
        <end position="93"/>
    </location>
</feature>
<dbReference type="RefSeq" id="WP_320183583.1">
    <property type="nucleotide sequence ID" value="NZ_CP138332.1"/>
</dbReference>
<feature type="transmembrane region" description="Helical" evidence="1">
    <location>
        <begin position="157"/>
        <end position="174"/>
    </location>
</feature>
<feature type="transmembrane region" description="Helical" evidence="1">
    <location>
        <begin position="253"/>
        <end position="277"/>
    </location>
</feature>
<feature type="transmembrane region" description="Helical" evidence="1">
    <location>
        <begin position="35"/>
        <end position="54"/>
    </location>
</feature>
<proteinExistence type="predicted"/>
<accession>A0ABW6BKY2</accession>
<protein>
    <submittedName>
        <fullName evidence="2">Multidrug resistance efflux transporter family protein</fullName>
    </submittedName>
</protein>
<sequence length="303" mass="33392">MTIKTKSILLGILSALFFAATFVLNRSMSLGGGSWIWSAAFRYYWMIALLLPILLARKELLPLLRTMSKQLGAWLLWSTVGFGIFYAGLTYAASFAPGWLLASTWQITIIAGMCLVPIIGPSHEKLSWKTIFFSLIILFGVFILQIPQAKSVSTTDLLKSILPVLIAAFAYPLGNRKMMQLTQGKLSAIQRLFGMTLASLPFWIVLSVYGVAQESLPNQSMLLQTFFVALLSGVAATWLFFKATDMVRTDQKRLAAVEATQSTEVIFALAGEVLILHAPFPDWFSLVGIAIVILGMLLHSCKS</sequence>
<feature type="transmembrane region" description="Helical" evidence="1">
    <location>
        <begin position="99"/>
        <end position="119"/>
    </location>
</feature>
<reference evidence="3" key="1">
    <citation type="journal article" date="2019" name="Int. J. Syst. Evol. Microbiol.">
        <title>The Global Catalogue of Microorganisms (GCM) 10K type strain sequencing project: providing services to taxonomists for standard genome sequencing and annotation.</title>
        <authorList>
            <consortium name="The Broad Institute Genomics Platform"/>
            <consortium name="The Broad Institute Genome Sequencing Center for Infectious Disease"/>
            <person name="Wu L."/>
            <person name="Ma J."/>
        </authorList>
    </citation>
    <scope>NUCLEOTIDE SEQUENCE [LARGE SCALE GENOMIC DNA]</scope>
    <source>
        <strain evidence="3">KCTC 22814</strain>
    </source>
</reference>
<feature type="transmembrane region" description="Helical" evidence="1">
    <location>
        <begin position="186"/>
        <end position="209"/>
    </location>
</feature>
<evidence type="ECO:0000313" key="3">
    <source>
        <dbReference type="Proteomes" id="UP001597525"/>
    </source>
</evidence>
<keyword evidence="1" id="KW-0472">Membrane</keyword>
<name>A0ABW6BKY2_9SPHI</name>
<evidence type="ECO:0000256" key="1">
    <source>
        <dbReference type="SAM" id="Phobius"/>
    </source>
</evidence>
<keyword evidence="1" id="KW-1133">Transmembrane helix</keyword>
<organism evidence="2 3">
    <name type="scientific">Sphingobacterium bambusae</name>
    <dbReference type="NCBI Taxonomy" id="662858"/>
    <lineage>
        <taxon>Bacteria</taxon>
        <taxon>Pseudomonadati</taxon>
        <taxon>Bacteroidota</taxon>
        <taxon>Sphingobacteriia</taxon>
        <taxon>Sphingobacteriales</taxon>
        <taxon>Sphingobacteriaceae</taxon>
        <taxon>Sphingobacterium</taxon>
    </lineage>
</organism>
<keyword evidence="3" id="KW-1185">Reference proteome</keyword>
<keyword evidence="1" id="KW-0812">Transmembrane</keyword>
<gene>
    <name evidence="2" type="ORF">ACFS7Y_22115</name>
</gene>
<dbReference type="Proteomes" id="UP001597525">
    <property type="component" value="Unassembled WGS sequence"/>
</dbReference>